<evidence type="ECO:0000256" key="1">
    <source>
        <dbReference type="SAM" id="Phobius"/>
    </source>
</evidence>
<feature type="transmembrane region" description="Helical" evidence="1">
    <location>
        <begin position="414"/>
        <end position="434"/>
    </location>
</feature>
<keyword evidence="1" id="KW-1133">Transmembrane helix</keyword>
<evidence type="ECO:0000259" key="2">
    <source>
        <dbReference type="Pfam" id="PF09423"/>
    </source>
</evidence>
<dbReference type="PANTHER" id="PTHR33987:SF1">
    <property type="entry name" value="CALCINEURIN-LIKE METALLO-PHOSPHOESTERASE SUPERFAMILY PROTEIN"/>
    <property type="match status" value="1"/>
</dbReference>
<dbReference type="EMBL" id="HBGY01022726">
    <property type="protein sequence ID" value="CAD9593948.1"/>
    <property type="molecule type" value="Transcribed_RNA"/>
</dbReference>
<keyword evidence="1" id="KW-0472">Membrane</keyword>
<reference evidence="3" key="1">
    <citation type="submission" date="2021-01" db="EMBL/GenBank/DDBJ databases">
        <authorList>
            <person name="Corre E."/>
            <person name="Pelletier E."/>
            <person name="Niang G."/>
            <person name="Scheremetjew M."/>
            <person name="Finn R."/>
            <person name="Kale V."/>
            <person name="Holt S."/>
            <person name="Cochrane G."/>
            <person name="Meng A."/>
            <person name="Brown T."/>
            <person name="Cohen L."/>
        </authorList>
    </citation>
    <scope>NUCLEOTIDE SEQUENCE</scope>
    <source>
        <strain evidence="3">B650</strain>
    </source>
</reference>
<dbReference type="AlphaFoldDB" id="A0A7S2L2G1"/>
<dbReference type="InterPro" id="IPR029052">
    <property type="entry name" value="Metallo-depent_PP-like"/>
</dbReference>
<dbReference type="SUPFAM" id="SSF56300">
    <property type="entry name" value="Metallo-dependent phosphatases"/>
    <property type="match status" value="1"/>
</dbReference>
<proteinExistence type="predicted"/>
<protein>
    <recommendedName>
        <fullName evidence="2">PhoD-like phosphatase metallophosphatase domain-containing protein</fullName>
    </recommendedName>
</protein>
<dbReference type="InterPro" id="IPR038607">
    <property type="entry name" value="PhoD-like_sf"/>
</dbReference>
<organism evidence="3">
    <name type="scientific">Leptocylindrus danicus</name>
    <dbReference type="NCBI Taxonomy" id="163516"/>
    <lineage>
        <taxon>Eukaryota</taxon>
        <taxon>Sar</taxon>
        <taxon>Stramenopiles</taxon>
        <taxon>Ochrophyta</taxon>
        <taxon>Bacillariophyta</taxon>
        <taxon>Coscinodiscophyceae</taxon>
        <taxon>Chaetocerotophycidae</taxon>
        <taxon>Leptocylindrales</taxon>
        <taxon>Leptocylindraceae</taxon>
        <taxon>Leptocylindrus</taxon>
    </lineage>
</organism>
<dbReference type="CDD" id="cd07389">
    <property type="entry name" value="MPP_PhoD"/>
    <property type="match status" value="1"/>
</dbReference>
<feature type="domain" description="PhoD-like phosphatase metallophosphatase" evidence="2">
    <location>
        <begin position="45"/>
        <end position="297"/>
    </location>
</feature>
<accession>A0A7S2L2G1</accession>
<evidence type="ECO:0000313" key="3">
    <source>
        <dbReference type="EMBL" id="CAD9593948.1"/>
    </source>
</evidence>
<sequence>MPTSTSTLLGSPDEHHSRQVTTLAFGSCHNRRLLEKYHAETGDTKSIWKSVAEQRPDAWLWTGDAVYLPKRKGVGSVQSLVDEYNEMLYIRNEQTASEPLTLQYGEVVKYVVPLGAFGTWDDHDYGANDRGNDMPQREPRRDAFLDFLDVPQDSPRRHREGVYNSITFGEGDKKVKVIFLDTRWHRDSHLIPSLASSKIPLGSVLACLTRWFSAAQLPERQKDYDGTVLGEEQWQWLERQVEDSDASVNVIVSSIQVFTTNPAVESWGHFEKERDRFVRTIQDLPGLVILSGDVHHAELLGAGPILEVTSSGMTHSCTGPFYGVLCEHILDSFNTHRKQSDFPSGSNGYYTDKNFGTLKIDWHSKTPTFTVNVHDHSGKIVLSTVRALSNSSKLSEMEIQRIPKLAEDHNIPTFQIATTISLVASLLLIVLMIWMRRALQVRLLYTAKRKYT</sequence>
<gene>
    <name evidence="3" type="ORF">LDAN0321_LOCUS14355</name>
</gene>
<keyword evidence="1" id="KW-0812">Transmembrane</keyword>
<dbReference type="Pfam" id="PF09423">
    <property type="entry name" value="PhoD"/>
    <property type="match status" value="1"/>
</dbReference>
<dbReference type="PANTHER" id="PTHR33987">
    <property type="entry name" value="CALCINEURIN-LIKE METALLO-PHOSPHOESTERASE SUPERFAMILY PROTEIN"/>
    <property type="match status" value="1"/>
</dbReference>
<dbReference type="InterPro" id="IPR018946">
    <property type="entry name" value="PhoD-like_MPP"/>
</dbReference>
<name>A0A7S2L2G1_9STRA</name>
<dbReference type="Gene3D" id="3.60.21.70">
    <property type="entry name" value="PhoD-like phosphatase"/>
    <property type="match status" value="1"/>
</dbReference>